<dbReference type="Gene3D" id="3.90.850.10">
    <property type="entry name" value="Fumarylacetoacetase-like, C-terminal domain"/>
    <property type="match status" value="1"/>
</dbReference>
<dbReference type="PANTHER" id="PTHR43069:SF2">
    <property type="entry name" value="FUMARYLACETOACETASE"/>
    <property type="match status" value="1"/>
</dbReference>
<keyword evidence="19" id="KW-1185">Reference proteome</keyword>
<dbReference type="Gene3D" id="2.30.30.230">
    <property type="entry name" value="Fumarylacetoacetase, N-terminal domain"/>
    <property type="match status" value="1"/>
</dbReference>
<dbReference type="GO" id="GO:0006572">
    <property type="term" value="P:L-tyrosine catabolic process"/>
    <property type="evidence" value="ECO:0007669"/>
    <property type="project" value="UniProtKB-KW"/>
</dbReference>
<feature type="compositionally biased region" description="Polar residues" evidence="15">
    <location>
        <begin position="8"/>
        <end position="26"/>
    </location>
</feature>
<feature type="binding site" evidence="14">
    <location>
        <position position="236"/>
    </location>
    <ligand>
        <name>Ca(2+)</name>
        <dbReference type="ChEBI" id="CHEBI:29108"/>
    </ligand>
</feature>
<dbReference type="PANTHER" id="PTHR43069">
    <property type="entry name" value="FUMARYLACETOACETASE"/>
    <property type="match status" value="1"/>
</dbReference>
<feature type="binding site" evidence="14">
    <location>
        <position position="290"/>
    </location>
    <ligand>
        <name>Mg(2+)</name>
        <dbReference type="ChEBI" id="CHEBI:18420"/>
    </ligand>
</feature>
<dbReference type="UniPathway" id="UPA00139">
    <property type="reaction ID" value="UER00341"/>
</dbReference>
<feature type="binding site" evidence="14">
    <location>
        <position position="270"/>
    </location>
    <ligand>
        <name>Mg(2+)</name>
        <dbReference type="ChEBI" id="CHEBI:18420"/>
    </ligand>
</feature>
<evidence type="ECO:0000256" key="10">
    <source>
        <dbReference type="ARBA" id="ARBA00022878"/>
    </source>
</evidence>
<keyword evidence="9 14" id="KW-0460">Magnesium</keyword>
<evidence type="ECO:0000256" key="11">
    <source>
        <dbReference type="ARBA" id="ARBA00023232"/>
    </source>
</evidence>
<evidence type="ECO:0000256" key="8">
    <source>
        <dbReference type="ARBA" id="ARBA00022837"/>
    </source>
</evidence>
<evidence type="ECO:0000256" key="5">
    <source>
        <dbReference type="ARBA" id="ARBA00012094"/>
    </source>
</evidence>
<sequence>MLARPHETLQSGEAMSSTSPTMTSELKATLDPRRKSWVAGANEAQCDFPIQNLPFGVFSTAHDAQPRAGVAIGDQVIDLAALQEAGLLRLPERAPRDVFRQGALNGFIALGQETWRSVRVQLSALLESANATLRDNAALRERALVLLADATLHLPVEIPGYTDFYSSKEHATNVGSMFRDPKNALLPNWSEMPIGYNGRASSVVVSGTPVRRPNGQLKLPDQERPVFGACRKLDIELETGFVIGKGNALGEPVACEDAEAHIFGMVLLNDWSARDIQQWEYVPLGPFNAKTFATTISPWIVTLDALEPFRVAQPAQEPQPLDYLRHAGEHAFDISLEVLLRPEGASEATTISRTNFRHMYWTMAQQLAHHTVAGCNTRVGDLMGSGTISGPTPDSFGSLLEITWNAKNPLELKGGGTRGFIEDGDELTLAGWCQGDGYRVGFGTCAGKIVPAAK</sequence>
<evidence type="ECO:0000256" key="6">
    <source>
        <dbReference type="ARBA" id="ARBA00022723"/>
    </source>
</evidence>
<dbReference type="OrthoDB" id="3766879at2"/>
<feature type="region of interest" description="Disordered" evidence="15">
    <location>
        <begin position="1"/>
        <end position="26"/>
    </location>
</feature>
<evidence type="ECO:0000256" key="3">
    <source>
        <dbReference type="ARBA" id="ARBA00004782"/>
    </source>
</evidence>
<evidence type="ECO:0000256" key="9">
    <source>
        <dbReference type="ARBA" id="ARBA00022842"/>
    </source>
</evidence>
<comment type="similarity">
    <text evidence="4">Belongs to the FAH family.</text>
</comment>
<feature type="binding site" evidence="14">
    <location>
        <position position="270"/>
    </location>
    <ligand>
        <name>Ca(2+)</name>
        <dbReference type="ChEBI" id="CHEBI:29108"/>
    </ligand>
</feature>
<evidence type="ECO:0000313" key="19">
    <source>
        <dbReference type="Proteomes" id="UP000433577"/>
    </source>
</evidence>
<keyword evidence="8 14" id="KW-0106">Calcium</keyword>
<name>A0A7Z2GFJ7_9BURK</name>
<evidence type="ECO:0000256" key="15">
    <source>
        <dbReference type="SAM" id="MobiDB-lite"/>
    </source>
</evidence>
<dbReference type="FunFam" id="3.90.850.10:FF:000004">
    <property type="entry name" value="Fumarylacetoacetase"/>
    <property type="match status" value="1"/>
</dbReference>
<feature type="binding site" evidence="13">
    <location>
        <position position="165"/>
    </location>
    <ligand>
        <name>substrate</name>
    </ligand>
</feature>
<dbReference type="EMBL" id="CP046913">
    <property type="protein sequence ID" value="QGZ60733.1"/>
    <property type="molecule type" value="Genomic_DNA"/>
</dbReference>
<keyword evidence="10" id="KW-0828">Tyrosine catabolism</keyword>
<evidence type="ECO:0000313" key="18">
    <source>
        <dbReference type="EMBL" id="QGZ60733.1"/>
    </source>
</evidence>
<accession>A0A7Z2GFJ7</accession>
<feature type="binding site" evidence="14">
    <location>
        <position position="294"/>
    </location>
    <ligand>
        <name>Mg(2+)</name>
        <dbReference type="ChEBI" id="CHEBI:18420"/>
    </ligand>
</feature>
<comment type="cofactor">
    <cofactor evidence="2 14">
        <name>Mg(2+)</name>
        <dbReference type="ChEBI" id="CHEBI:18420"/>
    </cofactor>
</comment>
<keyword evidence="6 14" id="KW-0479">Metal-binding</keyword>
<evidence type="ECO:0000259" key="17">
    <source>
        <dbReference type="Pfam" id="PF09298"/>
    </source>
</evidence>
<dbReference type="GO" id="GO:0006559">
    <property type="term" value="P:L-phenylalanine catabolic process"/>
    <property type="evidence" value="ECO:0007669"/>
    <property type="project" value="UniProtKB-UniPathway"/>
</dbReference>
<dbReference type="InterPro" id="IPR036462">
    <property type="entry name" value="Fumarylacetoacetase_N_sf"/>
</dbReference>
<comment type="cofactor">
    <cofactor evidence="1 14">
        <name>Ca(2+)</name>
        <dbReference type="ChEBI" id="CHEBI:29108"/>
    </cofactor>
</comment>
<evidence type="ECO:0000259" key="16">
    <source>
        <dbReference type="Pfam" id="PF01557"/>
    </source>
</evidence>
<dbReference type="NCBIfam" id="TIGR01266">
    <property type="entry name" value="fum_ac_acetase"/>
    <property type="match status" value="1"/>
</dbReference>
<dbReference type="GO" id="GO:1902000">
    <property type="term" value="P:homogentisate catabolic process"/>
    <property type="evidence" value="ECO:0007669"/>
    <property type="project" value="TreeGrafter"/>
</dbReference>
<feature type="domain" description="Fumarylacetoacetase-like C-terminal" evidence="16">
    <location>
        <begin position="161"/>
        <end position="447"/>
    </location>
</feature>
<reference evidence="18 19" key="1">
    <citation type="submission" date="2019-12" db="EMBL/GenBank/DDBJ databases">
        <title>Paraburkholderia acidiphila 7Q-K02 sp. nov and Paraburkholderia acidisoli DHF22 sp. nov., two strains isolated from forest soil.</title>
        <authorList>
            <person name="Gao Z."/>
            <person name="Qiu L."/>
        </authorList>
    </citation>
    <scope>NUCLEOTIDE SEQUENCE [LARGE SCALE GENOMIC DNA]</scope>
    <source>
        <strain evidence="18 19">DHF22</strain>
    </source>
</reference>
<dbReference type="Pfam" id="PF09298">
    <property type="entry name" value="FAA_hydrolase_N"/>
    <property type="match status" value="1"/>
</dbReference>
<feature type="binding site" evidence="13">
    <location>
        <position position="277"/>
    </location>
    <ligand>
        <name>substrate</name>
    </ligand>
</feature>
<dbReference type="InterPro" id="IPR011234">
    <property type="entry name" value="Fumarylacetoacetase-like_C"/>
</dbReference>
<feature type="binding site" evidence="13">
    <location>
        <position position="179"/>
    </location>
    <ligand>
        <name>substrate</name>
    </ligand>
</feature>
<feature type="binding site" evidence="13">
    <location>
        <position position="387"/>
    </location>
    <ligand>
        <name>substrate</name>
    </ligand>
</feature>
<dbReference type="KEGG" id="pacs:FAZ98_02695"/>
<keyword evidence="11" id="KW-0585">Phenylalanine catabolism</keyword>
<feature type="binding site" evidence="13">
    <location>
        <position position="281"/>
    </location>
    <ligand>
        <name>substrate</name>
    </ligand>
</feature>
<gene>
    <name evidence="18" type="primary">fahA</name>
    <name evidence="18" type="ORF">FAZ98_02695</name>
</gene>
<dbReference type="InterPro" id="IPR005959">
    <property type="entry name" value="Fumarylacetoacetase"/>
</dbReference>
<keyword evidence="7 18" id="KW-0378">Hydrolase</keyword>
<feature type="binding site" evidence="14">
    <location>
        <position position="163"/>
    </location>
    <ligand>
        <name>Ca(2+)</name>
        <dbReference type="ChEBI" id="CHEBI:29108"/>
    </ligand>
</feature>
<protein>
    <recommendedName>
        <fullName evidence="5">fumarylacetoacetase</fullName>
        <ecNumber evidence="5">3.7.1.2</ecNumber>
    </recommendedName>
</protein>
<evidence type="ECO:0000256" key="14">
    <source>
        <dbReference type="PIRSR" id="PIRSR605959-3"/>
    </source>
</evidence>
<dbReference type="GO" id="GO:0004334">
    <property type="term" value="F:fumarylacetoacetase activity"/>
    <property type="evidence" value="ECO:0007669"/>
    <property type="project" value="UniProtKB-EC"/>
</dbReference>
<feature type="active site" description="Proton acceptor" evidence="12">
    <location>
        <position position="170"/>
    </location>
</feature>
<evidence type="ECO:0000256" key="4">
    <source>
        <dbReference type="ARBA" id="ARBA00010211"/>
    </source>
</evidence>
<dbReference type="SUPFAM" id="SSF63433">
    <property type="entry name" value="Fumarylacetoacetate hydrolase, FAH, N-terminal domain"/>
    <property type="match status" value="1"/>
</dbReference>
<dbReference type="EC" id="3.7.1.2" evidence="5"/>
<dbReference type="AlphaFoldDB" id="A0A7Z2GFJ7"/>
<comment type="pathway">
    <text evidence="3">Amino-acid degradation; L-phenylalanine degradation; acetoacetate and fumarate from L-phenylalanine: step 6/6.</text>
</comment>
<feature type="binding site" evidence="14">
    <location>
        <position position="238"/>
    </location>
    <ligand>
        <name>Ca(2+)</name>
        <dbReference type="ChEBI" id="CHEBI:29108"/>
    </ligand>
</feature>
<dbReference type="Proteomes" id="UP000433577">
    <property type="component" value="Chromosome 1"/>
</dbReference>
<evidence type="ECO:0000256" key="12">
    <source>
        <dbReference type="PIRSR" id="PIRSR605959-1"/>
    </source>
</evidence>
<feature type="domain" description="Fumarylacetoacetase N-terminal" evidence="17">
    <location>
        <begin position="51"/>
        <end position="155"/>
    </location>
</feature>
<evidence type="ECO:0000256" key="7">
    <source>
        <dbReference type="ARBA" id="ARBA00022801"/>
    </source>
</evidence>
<evidence type="ECO:0000256" key="13">
    <source>
        <dbReference type="PIRSR" id="PIRSR605959-2"/>
    </source>
</evidence>
<organism evidence="18 19">
    <name type="scientific">Paraburkholderia acidisoli</name>
    <dbReference type="NCBI Taxonomy" id="2571748"/>
    <lineage>
        <taxon>Bacteria</taxon>
        <taxon>Pseudomonadati</taxon>
        <taxon>Pseudomonadota</taxon>
        <taxon>Betaproteobacteria</taxon>
        <taxon>Burkholderiales</taxon>
        <taxon>Burkholderiaceae</taxon>
        <taxon>Paraburkholderia</taxon>
    </lineage>
</organism>
<dbReference type="Pfam" id="PF01557">
    <property type="entry name" value="FAA_hydrolase"/>
    <property type="match status" value="1"/>
</dbReference>
<dbReference type="InterPro" id="IPR015377">
    <property type="entry name" value="Fumarylacetoacetase_N"/>
</dbReference>
<evidence type="ECO:0000256" key="2">
    <source>
        <dbReference type="ARBA" id="ARBA00001946"/>
    </source>
</evidence>
<dbReference type="InterPro" id="IPR036663">
    <property type="entry name" value="Fumarylacetoacetase_C_sf"/>
</dbReference>
<dbReference type="SUPFAM" id="SSF56529">
    <property type="entry name" value="FAH"/>
    <property type="match status" value="1"/>
</dbReference>
<dbReference type="GO" id="GO:0046872">
    <property type="term" value="F:metal ion binding"/>
    <property type="evidence" value="ECO:0007669"/>
    <property type="project" value="UniProtKB-KW"/>
</dbReference>
<evidence type="ECO:0000256" key="1">
    <source>
        <dbReference type="ARBA" id="ARBA00001913"/>
    </source>
</evidence>
<proteinExistence type="inferred from homology"/>